<keyword evidence="3" id="KW-0732">Signal</keyword>
<feature type="transmembrane region" description="Helical" evidence="2">
    <location>
        <begin position="31"/>
        <end position="52"/>
    </location>
</feature>
<dbReference type="Pfam" id="PF01471">
    <property type="entry name" value="PG_binding_1"/>
    <property type="match status" value="1"/>
</dbReference>
<feature type="domain" description="Peptidoglycan binding-like" evidence="4">
    <location>
        <begin position="75"/>
        <end position="125"/>
    </location>
</feature>
<evidence type="ECO:0000313" key="6">
    <source>
        <dbReference type="Proteomes" id="UP000598467"/>
    </source>
</evidence>
<feature type="compositionally biased region" description="Low complexity" evidence="1">
    <location>
        <begin position="157"/>
        <end position="168"/>
    </location>
</feature>
<name>A0A926P064_9HYPH</name>
<feature type="signal peptide" evidence="3">
    <location>
        <begin position="1"/>
        <end position="19"/>
    </location>
</feature>
<keyword evidence="2" id="KW-1133">Transmembrane helix</keyword>
<evidence type="ECO:0000256" key="2">
    <source>
        <dbReference type="SAM" id="Phobius"/>
    </source>
</evidence>
<reference evidence="5" key="1">
    <citation type="submission" date="2020-05" db="EMBL/GenBank/DDBJ databases">
        <title>Identification of trans-AT polyketide cluster in two marine bacteria, producers of a novel glutaramide-containing polyketide sesbanimide D and analogs.</title>
        <authorList>
            <person name="Kacar D."/>
            <person name="Rodriguez P."/>
            <person name="Canedo L."/>
            <person name="Gonzalez E."/>
            <person name="Galan B."/>
            <person name="De La Calle F."/>
            <person name="Garcia J.L."/>
        </authorList>
    </citation>
    <scope>NUCLEOTIDE SEQUENCE</scope>
    <source>
        <strain evidence="5">PHM038</strain>
    </source>
</reference>
<dbReference type="SUPFAM" id="SSF47090">
    <property type="entry name" value="PGBD-like"/>
    <property type="match status" value="1"/>
</dbReference>
<comment type="caution">
    <text evidence="5">The sequence shown here is derived from an EMBL/GenBank/DDBJ whole genome shotgun (WGS) entry which is preliminary data.</text>
</comment>
<dbReference type="EMBL" id="JABFCZ010000015">
    <property type="protein sequence ID" value="MBD1547516.1"/>
    <property type="molecule type" value="Genomic_DNA"/>
</dbReference>
<evidence type="ECO:0000256" key="1">
    <source>
        <dbReference type="SAM" id="MobiDB-lite"/>
    </source>
</evidence>
<gene>
    <name evidence="5" type="ORF">HK439_14710</name>
</gene>
<dbReference type="InterPro" id="IPR036366">
    <property type="entry name" value="PGBDSf"/>
</dbReference>
<evidence type="ECO:0000313" key="5">
    <source>
        <dbReference type="EMBL" id="MBD1547516.1"/>
    </source>
</evidence>
<evidence type="ECO:0000259" key="4">
    <source>
        <dbReference type="Pfam" id="PF01471"/>
    </source>
</evidence>
<feature type="region of interest" description="Disordered" evidence="1">
    <location>
        <begin position="131"/>
        <end position="215"/>
    </location>
</feature>
<dbReference type="RefSeq" id="WP_190292267.1">
    <property type="nucleotide sequence ID" value="NZ_JABFCZ010000015.1"/>
</dbReference>
<feature type="compositionally biased region" description="Low complexity" evidence="1">
    <location>
        <begin position="132"/>
        <end position="144"/>
    </location>
</feature>
<dbReference type="InterPro" id="IPR036365">
    <property type="entry name" value="PGBD-like_sf"/>
</dbReference>
<proteinExistence type="predicted"/>
<dbReference type="AlphaFoldDB" id="A0A926P064"/>
<organism evidence="5 6">
    <name type="scientific">Roseibium aggregatum</name>
    <dbReference type="NCBI Taxonomy" id="187304"/>
    <lineage>
        <taxon>Bacteria</taxon>
        <taxon>Pseudomonadati</taxon>
        <taxon>Pseudomonadota</taxon>
        <taxon>Alphaproteobacteria</taxon>
        <taxon>Hyphomicrobiales</taxon>
        <taxon>Stappiaceae</taxon>
        <taxon>Roseibium</taxon>
    </lineage>
</organism>
<accession>A0A926P064</accession>
<feature type="chain" id="PRO_5037044278" description="Peptidoglycan binding-like domain-containing protein" evidence="3">
    <location>
        <begin position="20"/>
        <end position="231"/>
    </location>
</feature>
<feature type="compositionally biased region" description="Low complexity" evidence="1">
    <location>
        <begin position="183"/>
        <end position="203"/>
    </location>
</feature>
<keyword evidence="2" id="KW-0472">Membrane</keyword>
<dbReference type="Gene3D" id="1.10.101.10">
    <property type="entry name" value="PGBD-like superfamily/PGBD"/>
    <property type="match status" value="1"/>
</dbReference>
<keyword evidence="2" id="KW-0812">Transmembrane</keyword>
<dbReference type="Proteomes" id="UP000598467">
    <property type="component" value="Unassembled WGS sequence"/>
</dbReference>
<evidence type="ECO:0000256" key="3">
    <source>
        <dbReference type="SAM" id="SignalP"/>
    </source>
</evidence>
<sequence length="231" mass="23604">MIKAISIVTALGVALSSFALTATPVRAGNAGGVIAGGIVGFAAGAIVGNQLAKRRHHTYRAPAPGRSAEERAYWMDIQDALNTLGYDAGPVDGAPGRRTRQAIREFQRSIPDVPDGKLTPEQTQLLFSRAYPEAASEGTAAPAAGDPPQTGQVPADASATGVPAGGVAPPQPGSGQGLPAEPARPVSAAADPSVPSESPAPAANGQPQIQVDENGRQYIEVNGQKFYQQPQ</sequence>
<dbReference type="InterPro" id="IPR002477">
    <property type="entry name" value="Peptidoglycan-bd-like"/>
</dbReference>
<protein>
    <recommendedName>
        <fullName evidence="4">Peptidoglycan binding-like domain-containing protein</fullName>
    </recommendedName>
</protein>